<reference evidence="2" key="1">
    <citation type="journal article" date="2019" name="Microbiol. Resour. Announc.">
        <title>Draft Genomic Sequences of Streptomyces misionensis and Streptomyces albidoflavus, bacteria applied for phytopathogen biocontrol.</title>
        <authorList>
            <person name="Pylro V."/>
            <person name="Dias A."/>
            <person name="Andreote F."/>
            <person name="Varani A."/>
            <person name="Andreote C."/>
            <person name="Bernardo E."/>
            <person name="Martins T."/>
        </authorList>
    </citation>
    <scope>NUCLEOTIDE SEQUENCE [LARGE SCALE GENOMIC DNA]</scope>
    <source>
        <strain evidence="2">66</strain>
    </source>
</reference>
<dbReference type="AlphaFoldDB" id="A0A5C6JS63"/>
<protein>
    <submittedName>
        <fullName evidence="2">Uncharacterized protein</fullName>
    </submittedName>
</protein>
<evidence type="ECO:0000313" key="3">
    <source>
        <dbReference type="Proteomes" id="UP000320481"/>
    </source>
</evidence>
<feature type="region of interest" description="Disordered" evidence="1">
    <location>
        <begin position="64"/>
        <end position="114"/>
    </location>
</feature>
<evidence type="ECO:0000313" key="2">
    <source>
        <dbReference type="EMBL" id="TWV43388.1"/>
    </source>
</evidence>
<comment type="caution">
    <text evidence="2">The sequence shown here is derived from an EMBL/GenBank/DDBJ whole genome shotgun (WGS) entry which is preliminary data.</text>
</comment>
<feature type="region of interest" description="Disordered" evidence="1">
    <location>
        <begin position="1"/>
        <end position="20"/>
    </location>
</feature>
<keyword evidence="3" id="KW-1185">Reference proteome</keyword>
<feature type="compositionally biased region" description="Basic and acidic residues" evidence="1">
    <location>
        <begin position="64"/>
        <end position="73"/>
    </location>
</feature>
<feature type="compositionally biased region" description="Basic and acidic residues" evidence="1">
    <location>
        <begin position="103"/>
        <end position="114"/>
    </location>
</feature>
<name>A0A5C6JS63_9ACTN</name>
<evidence type="ECO:0000256" key="1">
    <source>
        <dbReference type="SAM" id="MobiDB-lite"/>
    </source>
</evidence>
<dbReference type="Proteomes" id="UP000320481">
    <property type="component" value="Unassembled WGS sequence"/>
</dbReference>
<organism evidence="2 3">
    <name type="scientific">Streptomyces misionensis</name>
    <dbReference type="NCBI Taxonomy" id="67331"/>
    <lineage>
        <taxon>Bacteria</taxon>
        <taxon>Bacillati</taxon>
        <taxon>Actinomycetota</taxon>
        <taxon>Actinomycetes</taxon>
        <taxon>Kitasatosporales</taxon>
        <taxon>Streptomycetaceae</taxon>
        <taxon>Streptomyces</taxon>
    </lineage>
</organism>
<gene>
    <name evidence="2" type="ORF">FRZ03_18645</name>
</gene>
<sequence length="114" mass="12255">MSDAQQIPEAMPAEPSNPVLAQVEREYSEKLARAELKGYAAQAGITLPDGFTDYLDGSKLLGEDGKPSADAMDKALAPFRPKEPTFPHLVGAGPNRSGGPLPERPRVSLDVRKR</sequence>
<accession>A0A5C6JS63</accession>
<dbReference type="EMBL" id="VOGW01000105">
    <property type="protein sequence ID" value="TWV43388.1"/>
    <property type="molecule type" value="Genomic_DNA"/>
</dbReference>
<proteinExistence type="predicted"/>
<dbReference type="RefSeq" id="WP_146466300.1">
    <property type="nucleotide sequence ID" value="NZ_VOGW01000105.1"/>
</dbReference>